<comment type="subcellular location">
    <subcellularLocation>
        <location evidence="1">Periplasm</location>
    </subcellularLocation>
</comment>
<name>A0A730VM60_SALMO</name>
<dbReference type="GO" id="GO:0071555">
    <property type="term" value="P:cell wall organization"/>
    <property type="evidence" value="ECO:0007669"/>
    <property type="project" value="InterPro"/>
</dbReference>
<proteinExistence type="inferred from homology"/>
<feature type="domain" description="Pili assembly chaperone N-terminal" evidence="6">
    <location>
        <begin position="33"/>
        <end position="149"/>
    </location>
</feature>
<evidence type="ECO:0000313" key="8">
    <source>
        <dbReference type="EMBL" id="HAE4145904.1"/>
    </source>
</evidence>
<keyword evidence="3" id="KW-0732">Signal</keyword>
<dbReference type="SUPFAM" id="SSF49354">
    <property type="entry name" value="PapD-like"/>
    <property type="match status" value="1"/>
</dbReference>
<evidence type="ECO:0000259" key="6">
    <source>
        <dbReference type="Pfam" id="PF00345"/>
    </source>
</evidence>
<dbReference type="InterPro" id="IPR008962">
    <property type="entry name" value="PapD-like_sf"/>
</dbReference>
<dbReference type="InterPro" id="IPR050643">
    <property type="entry name" value="Periplasmic_pilus_chap"/>
</dbReference>
<reference evidence="8" key="1">
    <citation type="journal article" date="2018" name="Genome Biol.">
        <title>SKESA: strategic k-mer extension for scrupulous assemblies.</title>
        <authorList>
            <person name="Souvorov A."/>
            <person name="Agarwala R."/>
            <person name="Lipman D.J."/>
        </authorList>
    </citation>
    <scope>NUCLEOTIDE SEQUENCE</scope>
    <source>
        <strain evidence="8">BCW_2023</strain>
    </source>
</reference>
<comment type="caution">
    <text evidence="8">The sequence shown here is derived from an EMBL/GenBank/DDBJ whole genome shotgun (WGS) entry which is preliminary data.</text>
</comment>
<dbReference type="InterPro" id="IPR001829">
    <property type="entry name" value="Pili_assmbl_chaperone_bac"/>
</dbReference>
<evidence type="ECO:0000256" key="5">
    <source>
        <dbReference type="ARBA" id="ARBA00023186"/>
    </source>
</evidence>
<dbReference type="PANTHER" id="PTHR30251:SF2">
    <property type="entry name" value="FIMBRIAL CHAPERONE YADV-RELATED"/>
    <property type="match status" value="1"/>
</dbReference>
<dbReference type="SUPFAM" id="SSF49584">
    <property type="entry name" value="Periplasmic chaperone C-domain"/>
    <property type="match status" value="1"/>
</dbReference>
<dbReference type="GO" id="GO:0030288">
    <property type="term" value="C:outer membrane-bounded periplasmic space"/>
    <property type="evidence" value="ECO:0007669"/>
    <property type="project" value="InterPro"/>
</dbReference>
<keyword evidence="5" id="KW-0143">Chaperone</keyword>
<dbReference type="Pfam" id="PF00345">
    <property type="entry name" value="PapD_N"/>
    <property type="match status" value="1"/>
</dbReference>
<reference evidence="8" key="2">
    <citation type="submission" date="2018-07" db="EMBL/GenBank/DDBJ databases">
        <authorList>
            <consortium name="NCBI Pathogen Detection Project"/>
        </authorList>
    </citation>
    <scope>NUCLEOTIDE SEQUENCE</scope>
    <source>
        <strain evidence="8">BCW_2023</strain>
    </source>
</reference>
<dbReference type="Pfam" id="PF02753">
    <property type="entry name" value="PapD_C"/>
    <property type="match status" value="1"/>
</dbReference>
<dbReference type="InterPro" id="IPR016147">
    <property type="entry name" value="Pili_assmbl_chaperone_N"/>
</dbReference>
<organism evidence="8">
    <name type="scientific">Salmonella montevideo</name>
    <dbReference type="NCBI Taxonomy" id="115981"/>
    <lineage>
        <taxon>Bacteria</taxon>
        <taxon>Pseudomonadati</taxon>
        <taxon>Pseudomonadota</taxon>
        <taxon>Gammaproteobacteria</taxon>
        <taxon>Enterobacterales</taxon>
        <taxon>Enterobacteriaceae</taxon>
        <taxon>Salmonella</taxon>
    </lineage>
</organism>
<dbReference type="AlphaFoldDB" id="A0A730VM60"/>
<evidence type="ECO:0000256" key="4">
    <source>
        <dbReference type="ARBA" id="ARBA00022764"/>
    </source>
</evidence>
<dbReference type="PRINTS" id="PR00969">
    <property type="entry name" value="CHAPERONPILI"/>
</dbReference>
<dbReference type="EMBL" id="DAARVT010000027">
    <property type="protein sequence ID" value="HAE4145904.1"/>
    <property type="molecule type" value="Genomic_DNA"/>
</dbReference>
<dbReference type="InterPro" id="IPR016148">
    <property type="entry name" value="Pili_assmbl_chaperone_C"/>
</dbReference>
<evidence type="ECO:0000256" key="1">
    <source>
        <dbReference type="ARBA" id="ARBA00004418"/>
    </source>
</evidence>
<accession>A0A730VM60</accession>
<dbReference type="InterPro" id="IPR013783">
    <property type="entry name" value="Ig-like_fold"/>
</dbReference>
<sequence length="237" mass="26725">MHQLIHENYMFKNLLLLTSIFVTGIVSANQGGLGLDVSRVIFNEEDSSVSFTAKNTSADITALIKAWVEDYYTGNKDMPFFITPPLTRIDPGDNIQFRINKISSLKTLPSDRESIFSINVLAIPPRKEKAYIQIALNTKIKLIYRPKHLNKKSDIDNVQNNIEVIKTTDAVLLKNPTPYYATLKNVRINNILTKEPAYVIKPYSDIKLSYINAKAVSFSIINDYGATSSPRVIKINN</sequence>
<feature type="domain" description="Pili assembly chaperone C-terminal" evidence="7">
    <location>
        <begin position="173"/>
        <end position="228"/>
    </location>
</feature>
<keyword evidence="4" id="KW-0574">Periplasm</keyword>
<evidence type="ECO:0000256" key="3">
    <source>
        <dbReference type="ARBA" id="ARBA00022729"/>
    </source>
</evidence>
<dbReference type="InterPro" id="IPR036316">
    <property type="entry name" value="Pili_assmbl_chap_C_dom_sf"/>
</dbReference>
<gene>
    <name evidence="8" type="ORF">GND10_004530</name>
</gene>
<protein>
    <submittedName>
        <fullName evidence="8">Molecular chaperone</fullName>
    </submittedName>
</protein>
<evidence type="ECO:0000259" key="7">
    <source>
        <dbReference type="Pfam" id="PF02753"/>
    </source>
</evidence>
<evidence type="ECO:0000256" key="2">
    <source>
        <dbReference type="ARBA" id="ARBA00007399"/>
    </source>
</evidence>
<dbReference type="Gene3D" id="2.60.40.10">
    <property type="entry name" value="Immunoglobulins"/>
    <property type="match status" value="2"/>
</dbReference>
<comment type="similarity">
    <text evidence="2">Belongs to the periplasmic pilus chaperone family.</text>
</comment>
<dbReference type="PANTHER" id="PTHR30251">
    <property type="entry name" value="PILUS ASSEMBLY CHAPERONE"/>
    <property type="match status" value="1"/>
</dbReference>